<sequence>MFRKKAALGTLSLLGNKERKKLREQALKAFPLLVEADFDLLLPPKEEISVAKLQFPPAPAGSTAGGNASPSLTNSRGMNRGTVYLCRGEPVFFEVNGVTLPSVYTLWKCPDLLPTFVVHAPVSSFILKGADLMLPGVIWSLTLDGLERQRAKKREHGDGRTLPEGIEVMQLWSVRVAGNPLPFAVGCSTVAAVALQHLAGKGKALEMAHAFGDGLWQLGSQSAPSKLFTPKQVMGDPNDEETAVSLASVGLARPSTQEGNCAAASGFPEDDGWDTSAENACDKREVGNGEEEGADARDSASPVEADEGEDGREEQGGEGEHDGREEDRQDDAQTQTRSESPMAAPATLSTEAMDEYFRLCALEVLHAISDDQLPMDISALNSKIAAEAPPVYVEKLRVPGKPATFVAPDVRKTSHKKLVKFVQFLSKTKLLQTKETRGAVAMVKVNRSHPQFLEYKPLPEKTKKKILERVAAEEAAASASSPTSAGGEETGDRRQPGRAVAGESGAANGSDSGPLVLEFCTPPQKLTKVFHTVNVQTGKDTFFTFAEAKEVLSRYLKAAEEERKAESNSSEKMPCGKEMRRDEVAVDAVLKDALLTRDELATSKGSEEFSMKKEEVFSRWQAALQPCHVIVPAGAPKNLDVSTLKVHKGTCPPVKISVEDRFGGRKHITHVVGVHVFLLDPKTVADYLQKKLAAAASTYALPGQKVQAAISIQGNMGAAVADALISHFKLDRKYVVVEQKKSKAGSRK</sequence>
<evidence type="ECO:0000256" key="2">
    <source>
        <dbReference type="SAM" id="MobiDB-lite"/>
    </source>
</evidence>
<dbReference type="Pfam" id="PF01253">
    <property type="entry name" value="SUI1"/>
    <property type="match status" value="1"/>
</dbReference>
<dbReference type="PANTHER" id="PTHR12217">
    <property type="entry name" value="EUKARYOTIC TRANSLATION INITIATION FACTOR 2D"/>
    <property type="match status" value="1"/>
</dbReference>
<feature type="region of interest" description="Disordered" evidence="2">
    <location>
        <begin position="253"/>
        <end position="347"/>
    </location>
</feature>
<dbReference type="Pfam" id="PF26292">
    <property type="entry name" value="PUA_elF2D"/>
    <property type="match status" value="1"/>
</dbReference>
<reference evidence="4 5" key="1">
    <citation type="submission" date="2020-03" db="EMBL/GenBank/DDBJ databases">
        <title>Genome sequence of Toxoplasma gondii RH-88 strain.</title>
        <authorList>
            <person name="Lorenzi H.A."/>
            <person name="Venepally P."/>
            <person name="Rozenberg A."/>
            <person name="Sibley D."/>
        </authorList>
    </citation>
    <scope>NUCLEOTIDE SEQUENCE [LARGE SCALE GENOMIC DNA]</scope>
    <source>
        <strain evidence="4 5">RH-88</strain>
    </source>
</reference>
<dbReference type="GO" id="GO:0001731">
    <property type="term" value="P:formation of translation preinitiation complex"/>
    <property type="evidence" value="ECO:0007669"/>
    <property type="project" value="InterPro"/>
</dbReference>
<dbReference type="InterPro" id="IPR057429">
    <property type="entry name" value="WH_eIF2D"/>
</dbReference>
<dbReference type="InterPro" id="IPR001950">
    <property type="entry name" value="SUI1"/>
</dbReference>
<dbReference type="Proteomes" id="UP000557509">
    <property type="component" value="Unassembled WGS sequence"/>
</dbReference>
<dbReference type="PANTHER" id="PTHR12217:SF4">
    <property type="entry name" value="EUKARYOTIC TRANSLATION INITIATION FACTOR 2D"/>
    <property type="match status" value="1"/>
</dbReference>
<dbReference type="CDD" id="cd11608">
    <property type="entry name" value="eIF2D_C"/>
    <property type="match status" value="1"/>
</dbReference>
<organism evidence="4 5">
    <name type="scientific">Toxoplasma gondii</name>
    <dbReference type="NCBI Taxonomy" id="5811"/>
    <lineage>
        <taxon>Eukaryota</taxon>
        <taxon>Sar</taxon>
        <taxon>Alveolata</taxon>
        <taxon>Apicomplexa</taxon>
        <taxon>Conoidasida</taxon>
        <taxon>Coccidia</taxon>
        <taxon>Eucoccidiorida</taxon>
        <taxon>Eimeriorina</taxon>
        <taxon>Sarcocystidae</taxon>
        <taxon>Toxoplasma</taxon>
    </lineage>
</organism>
<dbReference type="Gene3D" id="3.10.400.20">
    <property type="match status" value="1"/>
</dbReference>
<evidence type="ECO:0000313" key="4">
    <source>
        <dbReference type="EMBL" id="KAF4645047.1"/>
    </source>
</evidence>
<gene>
    <name evidence="4" type="ORF">TGRH88_008630</name>
</gene>
<dbReference type="GO" id="GO:0003743">
    <property type="term" value="F:translation initiation factor activity"/>
    <property type="evidence" value="ECO:0007669"/>
    <property type="project" value="UniProtKB-KW"/>
</dbReference>
<dbReference type="Pfam" id="PF25304">
    <property type="entry name" value="WHD_eIF2D"/>
    <property type="match status" value="1"/>
</dbReference>
<feature type="compositionally biased region" description="Basic and acidic residues" evidence="2">
    <location>
        <begin position="313"/>
        <end position="331"/>
    </location>
</feature>
<feature type="compositionally biased region" description="Low complexity" evidence="2">
    <location>
        <begin position="473"/>
        <end position="487"/>
    </location>
</feature>
<dbReference type="SUPFAM" id="SSF55159">
    <property type="entry name" value="eIF1-like"/>
    <property type="match status" value="1"/>
</dbReference>
<dbReference type="InterPro" id="IPR036877">
    <property type="entry name" value="SUI1_dom_sf"/>
</dbReference>
<comment type="caution">
    <text evidence="4">The sequence shown here is derived from an EMBL/GenBank/DDBJ whole genome shotgun (WGS) entry which is preliminary data.</text>
</comment>
<evidence type="ECO:0000256" key="1">
    <source>
        <dbReference type="ARBA" id="ARBA00022490"/>
    </source>
</evidence>
<feature type="region of interest" description="Disordered" evidence="2">
    <location>
        <begin position="472"/>
        <end position="515"/>
    </location>
</feature>
<dbReference type="InterPro" id="IPR041366">
    <property type="entry name" value="Pre-PUA"/>
</dbReference>
<dbReference type="SUPFAM" id="SSF88697">
    <property type="entry name" value="PUA domain-like"/>
    <property type="match status" value="1"/>
</dbReference>
<dbReference type="VEuPathDB" id="ToxoDB:TGME49_211410"/>
<dbReference type="InterPro" id="IPR039759">
    <property type="entry name" value="eIF2D_SUI1"/>
</dbReference>
<accession>A0A7J6KD74</accession>
<dbReference type="PROSITE" id="PS50890">
    <property type="entry name" value="PUA"/>
    <property type="match status" value="1"/>
</dbReference>
<evidence type="ECO:0000313" key="5">
    <source>
        <dbReference type="Proteomes" id="UP000557509"/>
    </source>
</evidence>
<keyword evidence="5" id="KW-1185">Reference proteome</keyword>
<dbReference type="CDD" id="cd11610">
    <property type="entry name" value="eIF2D_N"/>
    <property type="match status" value="1"/>
</dbReference>
<dbReference type="Pfam" id="PF17832">
    <property type="entry name" value="Pre-PUA"/>
    <property type="match status" value="1"/>
</dbReference>
<dbReference type="InterPro" id="IPR048247">
    <property type="entry name" value="eIF2D_N"/>
</dbReference>
<dbReference type="CDD" id="cd21156">
    <property type="entry name" value="PUA_eIF2d-like"/>
    <property type="match status" value="1"/>
</dbReference>
<feature type="domain" description="SUI1" evidence="3">
    <location>
        <begin position="664"/>
        <end position="728"/>
    </location>
</feature>
<dbReference type="AlphaFoldDB" id="A0A7J6KD74"/>
<keyword evidence="1" id="KW-0963">Cytoplasm</keyword>
<dbReference type="InterPro" id="IPR015947">
    <property type="entry name" value="PUA-like_sf"/>
</dbReference>
<dbReference type="PROSITE" id="PS50296">
    <property type="entry name" value="SUI1"/>
    <property type="match status" value="1"/>
</dbReference>
<proteinExistence type="predicted"/>
<dbReference type="Gene3D" id="3.30.780.10">
    <property type="entry name" value="SUI1-like domain"/>
    <property type="match status" value="1"/>
</dbReference>
<keyword evidence="4" id="KW-0396">Initiation factor</keyword>
<keyword evidence="4" id="KW-0648">Protein biosynthesis</keyword>
<protein>
    <submittedName>
        <fullName evidence="4">Translation initiation factor sui1 protein</fullName>
    </submittedName>
</protein>
<name>A0A7J6KD74_TOXGO</name>
<dbReference type="EMBL" id="JAAUHK010000189">
    <property type="protein sequence ID" value="KAF4645047.1"/>
    <property type="molecule type" value="Genomic_DNA"/>
</dbReference>
<evidence type="ECO:0000259" key="3">
    <source>
        <dbReference type="PROSITE" id="PS50296"/>
    </source>
</evidence>
<dbReference type="InterPro" id="IPR048248">
    <property type="entry name" value="PUA_eIF2d-like"/>
</dbReference>
<dbReference type="InterPro" id="IPR039757">
    <property type="entry name" value="EIF2D"/>
</dbReference>